<accession>A0A0A9GQX0</accession>
<sequence>MLYLQNIFYFLLLPLTCCSVLFYCIIYVALHLGYSKAVNFSWLCQIKNEGL</sequence>
<keyword evidence="1" id="KW-0812">Transmembrane</keyword>
<reference evidence="2" key="2">
    <citation type="journal article" date="2015" name="Data Brief">
        <title>Shoot transcriptome of the giant reed, Arundo donax.</title>
        <authorList>
            <person name="Barrero R.A."/>
            <person name="Guerrero F.D."/>
            <person name="Moolhuijzen P."/>
            <person name="Goolsby J.A."/>
            <person name="Tidwell J."/>
            <person name="Bellgard S.E."/>
            <person name="Bellgard M.I."/>
        </authorList>
    </citation>
    <scope>NUCLEOTIDE SEQUENCE</scope>
    <source>
        <tissue evidence="2">Shoot tissue taken approximately 20 cm above the soil surface</tissue>
    </source>
</reference>
<reference evidence="2" key="1">
    <citation type="submission" date="2014-09" db="EMBL/GenBank/DDBJ databases">
        <authorList>
            <person name="Magalhaes I.L.F."/>
            <person name="Oliveira U."/>
            <person name="Santos F.R."/>
            <person name="Vidigal T.H.D.A."/>
            <person name="Brescovit A.D."/>
            <person name="Santos A.J."/>
        </authorList>
    </citation>
    <scope>NUCLEOTIDE SEQUENCE</scope>
    <source>
        <tissue evidence="2">Shoot tissue taken approximately 20 cm above the soil surface</tissue>
    </source>
</reference>
<feature type="transmembrane region" description="Helical" evidence="1">
    <location>
        <begin position="7"/>
        <end position="30"/>
    </location>
</feature>
<dbReference type="AlphaFoldDB" id="A0A0A9GQX0"/>
<evidence type="ECO:0000256" key="1">
    <source>
        <dbReference type="SAM" id="Phobius"/>
    </source>
</evidence>
<keyword evidence="1" id="KW-0472">Membrane</keyword>
<name>A0A0A9GQX0_ARUDO</name>
<organism evidence="2">
    <name type="scientific">Arundo donax</name>
    <name type="common">Giant reed</name>
    <name type="synonym">Donax arundinaceus</name>
    <dbReference type="NCBI Taxonomy" id="35708"/>
    <lineage>
        <taxon>Eukaryota</taxon>
        <taxon>Viridiplantae</taxon>
        <taxon>Streptophyta</taxon>
        <taxon>Embryophyta</taxon>
        <taxon>Tracheophyta</taxon>
        <taxon>Spermatophyta</taxon>
        <taxon>Magnoliopsida</taxon>
        <taxon>Liliopsida</taxon>
        <taxon>Poales</taxon>
        <taxon>Poaceae</taxon>
        <taxon>PACMAD clade</taxon>
        <taxon>Arundinoideae</taxon>
        <taxon>Arundineae</taxon>
        <taxon>Arundo</taxon>
    </lineage>
</organism>
<dbReference type="EMBL" id="GBRH01172087">
    <property type="protein sequence ID" value="JAE25809.1"/>
    <property type="molecule type" value="Transcribed_RNA"/>
</dbReference>
<evidence type="ECO:0000313" key="2">
    <source>
        <dbReference type="EMBL" id="JAE25809.1"/>
    </source>
</evidence>
<protein>
    <submittedName>
        <fullName evidence="2">Uncharacterized protein</fullName>
    </submittedName>
</protein>
<proteinExistence type="predicted"/>
<keyword evidence="1" id="KW-1133">Transmembrane helix</keyword>